<protein>
    <recommendedName>
        <fullName evidence="3">Outer membrane protein beta-barrel domain-containing protein</fullName>
    </recommendedName>
</protein>
<keyword evidence="1 2" id="KW-0732">Signal</keyword>
<evidence type="ECO:0000313" key="5">
    <source>
        <dbReference type="Proteomes" id="UP000321606"/>
    </source>
</evidence>
<dbReference type="EMBL" id="AP019822">
    <property type="protein sequence ID" value="BBM35742.1"/>
    <property type="molecule type" value="Genomic_DNA"/>
</dbReference>
<feature type="signal peptide" evidence="2">
    <location>
        <begin position="1"/>
        <end position="18"/>
    </location>
</feature>
<accession>A0A510J8V7</accession>
<dbReference type="OrthoDB" id="81819at2"/>
<feature type="chain" id="PRO_5022035060" description="Outer membrane protein beta-barrel domain-containing protein" evidence="2">
    <location>
        <begin position="19"/>
        <end position="176"/>
    </location>
</feature>
<dbReference type="Gene3D" id="2.40.160.10">
    <property type="entry name" value="Porin"/>
    <property type="match status" value="1"/>
</dbReference>
<name>A0A510J8V7_9FUSO</name>
<feature type="domain" description="Outer membrane protein beta-barrel" evidence="3">
    <location>
        <begin position="8"/>
        <end position="172"/>
    </location>
</feature>
<dbReference type="Proteomes" id="UP000321606">
    <property type="component" value="Chromosome"/>
</dbReference>
<dbReference type="SUPFAM" id="SSF56925">
    <property type="entry name" value="OMPA-like"/>
    <property type="match status" value="1"/>
</dbReference>
<dbReference type="Pfam" id="PF13505">
    <property type="entry name" value="OMP_b-brl"/>
    <property type="match status" value="1"/>
</dbReference>
<evidence type="ECO:0000256" key="2">
    <source>
        <dbReference type="SAM" id="SignalP"/>
    </source>
</evidence>
<sequence length="176" mass="19232">MKKSLLGLFLVIGAASFAASKVEIKGAWDTGGKYYFKNSSTKAKGNAGEVGAEYRYEVIPGLELGGGTSYQFHSKLKKDRGTLYNSVPVYATAKYNFDTGTTVKPYVKGDLGYSINTNKAKDGLYYGVGGGINFNNLNVDVMYKENKGKYTVGQKDHKADYRRVSLGVGYDFNLGY</sequence>
<dbReference type="InterPro" id="IPR023614">
    <property type="entry name" value="Porin_dom_sf"/>
</dbReference>
<evidence type="ECO:0000313" key="4">
    <source>
        <dbReference type="EMBL" id="BBM35742.1"/>
    </source>
</evidence>
<dbReference type="RefSeq" id="WP_026737241.1">
    <property type="nucleotide sequence ID" value="NZ_AP019822.1"/>
</dbReference>
<dbReference type="InterPro" id="IPR011250">
    <property type="entry name" value="OMP/PagP_B-barrel"/>
</dbReference>
<dbReference type="AlphaFoldDB" id="A0A510J8V7"/>
<reference evidence="4 5" key="1">
    <citation type="submission" date="2019-07" db="EMBL/GenBank/DDBJ databases">
        <title>Complete Genome Sequence of Leptotrichia goodfellowii Strain JCM 16774.</title>
        <authorList>
            <person name="Watanabe S."/>
            <person name="Cui L."/>
        </authorList>
    </citation>
    <scope>NUCLEOTIDE SEQUENCE [LARGE SCALE GENOMIC DNA]</scope>
    <source>
        <strain evidence="4 5">JCM16774</strain>
    </source>
</reference>
<organism evidence="4 5">
    <name type="scientific">Pseudoleptotrichia goodfellowii</name>
    <dbReference type="NCBI Taxonomy" id="157692"/>
    <lineage>
        <taxon>Bacteria</taxon>
        <taxon>Fusobacteriati</taxon>
        <taxon>Fusobacteriota</taxon>
        <taxon>Fusobacteriia</taxon>
        <taxon>Fusobacteriales</taxon>
        <taxon>Leptotrichiaceae</taxon>
        <taxon>Pseudoleptotrichia</taxon>
    </lineage>
</organism>
<proteinExistence type="predicted"/>
<dbReference type="KEGG" id="lgo:JCM16774_0672"/>
<dbReference type="InterPro" id="IPR027385">
    <property type="entry name" value="Beta-barrel_OMP"/>
</dbReference>
<evidence type="ECO:0000259" key="3">
    <source>
        <dbReference type="Pfam" id="PF13505"/>
    </source>
</evidence>
<evidence type="ECO:0000256" key="1">
    <source>
        <dbReference type="ARBA" id="ARBA00022729"/>
    </source>
</evidence>
<gene>
    <name evidence="4" type="ORF">JCM16774_0672</name>
</gene>